<dbReference type="GO" id="GO:0004252">
    <property type="term" value="F:serine-type endopeptidase activity"/>
    <property type="evidence" value="ECO:0007669"/>
    <property type="project" value="UniProtKB-UniRule"/>
</dbReference>
<dbReference type="PROSITE" id="PS00138">
    <property type="entry name" value="SUBTILASE_SER"/>
    <property type="match status" value="1"/>
</dbReference>
<organism evidence="9 10">
    <name type="scientific">Orbilia ellipsospora</name>
    <dbReference type="NCBI Taxonomy" id="2528407"/>
    <lineage>
        <taxon>Eukaryota</taxon>
        <taxon>Fungi</taxon>
        <taxon>Dikarya</taxon>
        <taxon>Ascomycota</taxon>
        <taxon>Pezizomycotina</taxon>
        <taxon>Orbiliomycetes</taxon>
        <taxon>Orbiliales</taxon>
        <taxon>Orbiliaceae</taxon>
        <taxon>Orbilia</taxon>
    </lineage>
</organism>
<feature type="active site" description="Charge relay system" evidence="5">
    <location>
        <position position="251"/>
    </location>
</feature>
<comment type="similarity">
    <text evidence="1 5 6">Belongs to the peptidase S8 family.</text>
</comment>
<dbReference type="PROSITE" id="PS51892">
    <property type="entry name" value="SUBTILASE"/>
    <property type="match status" value="1"/>
</dbReference>
<dbReference type="InterPro" id="IPR036852">
    <property type="entry name" value="Peptidase_S8/S53_dom_sf"/>
</dbReference>
<dbReference type="InterPro" id="IPR050131">
    <property type="entry name" value="Peptidase_S8_subtilisin-like"/>
</dbReference>
<dbReference type="Proteomes" id="UP001365542">
    <property type="component" value="Unassembled WGS sequence"/>
</dbReference>
<reference evidence="9 10" key="1">
    <citation type="submission" date="2019-10" db="EMBL/GenBank/DDBJ databases">
        <authorList>
            <person name="Palmer J.M."/>
        </authorList>
    </citation>
    <scope>NUCLEOTIDE SEQUENCE [LARGE SCALE GENOMIC DNA]</scope>
    <source>
        <strain evidence="9 10">TWF694</strain>
    </source>
</reference>
<evidence type="ECO:0000256" key="2">
    <source>
        <dbReference type="ARBA" id="ARBA00022670"/>
    </source>
</evidence>
<dbReference type="InterPro" id="IPR000209">
    <property type="entry name" value="Peptidase_S8/S53_dom"/>
</dbReference>
<dbReference type="Gene3D" id="3.40.50.200">
    <property type="entry name" value="Peptidase S8/S53 domain"/>
    <property type="match status" value="1"/>
</dbReference>
<feature type="active site" description="Charge relay system" evidence="5">
    <location>
        <position position="281"/>
    </location>
</feature>
<proteinExistence type="inferred from homology"/>
<keyword evidence="10" id="KW-1185">Reference proteome</keyword>
<dbReference type="InterPro" id="IPR023828">
    <property type="entry name" value="Peptidase_S8_Ser-AS"/>
</dbReference>
<evidence type="ECO:0000256" key="1">
    <source>
        <dbReference type="ARBA" id="ARBA00011073"/>
    </source>
</evidence>
<dbReference type="EMBL" id="JAVHJO010000005">
    <property type="protein sequence ID" value="KAK6540290.1"/>
    <property type="molecule type" value="Genomic_DNA"/>
</dbReference>
<dbReference type="FunFam" id="3.40.50.200:FF:000007">
    <property type="entry name" value="Subtilisin-like serine protease"/>
    <property type="match status" value="1"/>
</dbReference>
<evidence type="ECO:0000313" key="10">
    <source>
        <dbReference type="Proteomes" id="UP001365542"/>
    </source>
</evidence>
<evidence type="ECO:0000256" key="6">
    <source>
        <dbReference type="RuleBase" id="RU003355"/>
    </source>
</evidence>
<evidence type="ECO:0000259" key="8">
    <source>
        <dbReference type="Pfam" id="PF00082"/>
    </source>
</evidence>
<feature type="signal peptide" evidence="7">
    <location>
        <begin position="1"/>
        <end position="20"/>
    </location>
</feature>
<keyword evidence="2 5" id="KW-0645">Protease</keyword>
<dbReference type="PANTHER" id="PTHR43806:SF11">
    <property type="entry name" value="CEREVISIN-RELATED"/>
    <property type="match status" value="1"/>
</dbReference>
<dbReference type="CDD" id="cd04077">
    <property type="entry name" value="Peptidases_S8_PCSK9_ProteinaseK_like"/>
    <property type="match status" value="1"/>
</dbReference>
<feature type="active site" description="Charge relay system" evidence="5">
    <location>
        <position position="444"/>
    </location>
</feature>
<dbReference type="AlphaFoldDB" id="A0AAV9XDV9"/>
<accession>A0AAV9XDV9</accession>
<comment type="caution">
    <text evidence="9">The sequence shown here is derived from an EMBL/GenBank/DDBJ whole genome shotgun (WGS) entry which is preliminary data.</text>
</comment>
<protein>
    <recommendedName>
        <fullName evidence="8">Peptidase S8/S53 domain-containing protein</fullName>
    </recommendedName>
</protein>
<evidence type="ECO:0000256" key="7">
    <source>
        <dbReference type="SAM" id="SignalP"/>
    </source>
</evidence>
<dbReference type="GO" id="GO:0006508">
    <property type="term" value="P:proteolysis"/>
    <property type="evidence" value="ECO:0007669"/>
    <property type="project" value="UniProtKB-KW"/>
</dbReference>
<dbReference type="PROSITE" id="PS00136">
    <property type="entry name" value="SUBTILASE_ASP"/>
    <property type="match status" value="1"/>
</dbReference>
<evidence type="ECO:0000313" key="9">
    <source>
        <dbReference type="EMBL" id="KAK6540290.1"/>
    </source>
</evidence>
<evidence type="ECO:0000256" key="3">
    <source>
        <dbReference type="ARBA" id="ARBA00022801"/>
    </source>
</evidence>
<keyword evidence="4 5" id="KW-0720">Serine protease</keyword>
<name>A0AAV9XDV9_9PEZI</name>
<dbReference type="Pfam" id="PF00082">
    <property type="entry name" value="Peptidase_S8"/>
    <property type="match status" value="1"/>
</dbReference>
<gene>
    <name evidence="9" type="ORF">TWF694_009099</name>
</gene>
<evidence type="ECO:0000256" key="5">
    <source>
        <dbReference type="PROSITE-ProRule" id="PRU01240"/>
    </source>
</evidence>
<feature type="domain" description="Peptidase S8/S53" evidence="8">
    <location>
        <begin position="242"/>
        <end position="490"/>
    </location>
</feature>
<dbReference type="InterPro" id="IPR023827">
    <property type="entry name" value="Peptidase_S8_Asp-AS"/>
</dbReference>
<sequence>MKHSTILSTSLILFAIKSTALTVPQHRLNIPSRPYNSFNPSTPEHKKIDIAPPSLEDDEYEYTESSKLKHPYTIILQESESRPWNSILRDFGFKIKKSSKTHKYGMMSYSYDDRDIRTFGHTIRAFTILMTEREAKLMLGNPAIANLEKTAKREYAVMPHNPLDQPKHLPVDTKDSEKRINFDIMKRDDRPYFHDVSDNAVWISQANAPWHLQRVSCSLQVDLRGRAPTDLSYNYRYEQLAGQGVDVYVVDSGINVDHVDFDGRAQMIFSYFGKSEDDVGHGTHTAGTIGSVHYGVAKNVNIFGIKVGNSEGINGAAIVAGIDAAITNHNKRKNLPGFMGSIISMSIGTSPPAQSDYLALKRALDAGMHASVAAMNSNADACESSPGAFSRELPLINVGALDLKDARAEFSNYGKCVDVYAPGVSIVSTFNGNSTAIMSMDGTSMACPIVTGIIADELVKHPDLKLDPKAMKAHILEKALKGVIKASLNMTGTEGLVNNGFRSEPRPKPADAKAFLWES</sequence>
<dbReference type="PANTHER" id="PTHR43806">
    <property type="entry name" value="PEPTIDASE S8"/>
    <property type="match status" value="1"/>
</dbReference>
<feature type="chain" id="PRO_5043384684" description="Peptidase S8/S53 domain-containing protein" evidence="7">
    <location>
        <begin position="21"/>
        <end position="519"/>
    </location>
</feature>
<dbReference type="InterPro" id="IPR034193">
    <property type="entry name" value="PCSK9_ProteinaseK-like"/>
</dbReference>
<dbReference type="PRINTS" id="PR00723">
    <property type="entry name" value="SUBTILISIN"/>
</dbReference>
<keyword evidence="7" id="KW-0732">Signal</keyword>
<keyword evidence="3 5" id="KW-0378">Hydrolase</keyword>
<dbReference type="SUPFAM" id="SSF52743">
    <property type="entry name" value="Subtilisin-like"/>
    <property type="match status" value="1"/>
</dbReference>
<evidence type="ECO:0000256" key="4">
    <source>
        <dbReference type="ARBA" id="ARBA00022825"/>
    </source>
</evidence>
<dbReference type="InterPro" id="IPR015500">
    <property type="entry name" value="Peptidase_S8_subtilisin-rel"/>
</dbReference>